<keyword evidence="4 6" id="KW-0472">Membrane</keyword>
<dbReference type="GO" id="GO:0071944">
    <property type="term" value="C:cell periphery"/>
    <property type="evidence" value="ECO:0007669"/>
    <property type="project" value="UniProtKB-ARBA"/>
</dbReference>
<feature type="region of interest" description="Disordered" evidence="5">
    <location>
        <begin position="112"/>
        <end position="139"/>
    </location>
</feature>
<dbReference type="EMBL" id="JAVRRJ010000007">
    <property type="protein sequence ID" value="KAK5082695.1"/>
    <property type="molecule type" value="Genomic_DNA"/>
</dbReference>
<evidence type="ECO:0000256" key="6">
    <source>
        <dbReference type="SAM" id="Phobius"/>
    </source>
</evidence>
<dbReference type="GO" id="GO:0016020">
    <property type="term" value="C:membrane"/>
    <property type="evidence" value="ECO:0007669"/>
    <property type="project" value="UniProtKB-SubCell"/>
</dbReference>
<evidence type="ECO:0000313" key="8">
    <source>
        <dbReference type="Proteomes" id="UP001309876"/>
    </source>
</evidence>
<protein>
    <recommendedName>
        <fullName evidence="9">Integral membrane protein</fullName>
    </recommendedName>
</protein>
<evidence type="ECO:0000256" key="5">
    <source>
        <dbReference type="SAM" id="MobiDB-lite"/>
    </source>
</evidence>
<keyword evidence="2 6" id="KW-0812">Transmembrane</keyword>
<evidence type="ECO:0000313" key="7">
    <source>
        <dbReference type="EMBL" id="KAK5082695.1"/>
    </source>
</evidence>
<name>A0AAN7SVI1_9EURO</name>
<feature type="compositionally biased region" description="Low complexity" evidence="5">
    <location>
        <begin position="112"/>
        <end position="134"/>
    </location>
</feature>
<reference evidence="7 8" key="1">
    <citation type="submission" date="2023-08" db="EMBL/GenBank/DDBJ databases">
        <title>Black Yeasts Isolated from many extreme environments.</title>
        <authorList>
            <person name="Coleine C."/>
            <person name="Stajich J.E."/>
            <person name="Selbmann L."/>
        </authorList>
    </citation>
    <scope>NUCLEOTIDE SEQUENCE [LARGE SCALE GENOMIC DNA]</scope>
    <source>
        <strain evidence="7 8">CCFEE 5910</strain>
    </source>
</reference>
<feature type="region of interest" description="Disordered" evidence="5">
    <location>
        <begin position="265"/>
        <end position="333"/>
    </location>
</feature>
<evidence type="ECO:0000256" key="2">
    <source>
        <dbReference type="ARBA" id="ARBA00022692"/>
    </source>
</evidence>
<dbReference type="InterPro" id="IPR051694">
    <property type="entry name" value="Immunoregulatory_rcpt-like"/>
</dbReference>
<evidence type="ECO:0008006" key="9">
    <source>
        <dbReference type="Google" id="ProtNLM"/>
    </source>
</evidence>
<proteinExistence type="predicted"/>
<feature type="transmembrane region" description="Helical" evidence="6">
    <location>
        <begin position="148"/>
        <end position="169"/>
    </location>
</feature>
<evidence type="ECO:0000256" key="3">
    <source>
        <dbReference type="ARBA" id="ARBA00022989"/>
    </source>
</evidence>
<feature type="compositionally biased region" description="Basic residues" evidence="5">
    <location>
        <begin position="292"/>
        <end position="305"/>
    </location>
</feature>
<evidence type="ECO:0000256" key="4">
    <source>
        <dbReference type="ARBA" id="ARBA00023136"/>
    </source>
</evidence>
<keyword evidence="3 6" id="KW-1133">Transmembrane helix</keyword>
<evidence type="ECO:0000256" key="1">
    <source>
        <dbReference type="ARBA" id="ARBA00004167"/>
    </source>
</evidence>
<accession>A0AAN7SVI1</accession>
<organism evidence="7 8">
    <name type="scientific">Lithohypha guttulata</name>
    <dbReference type="NCBI Taxonomy" id="1690604"/>
    <lineage>
        <taxon>Eukaryota</taxon>
        <taxon>Fungi</taxon>
        <taxon>Dikarya</taxon>
        <taxon>Ascomycota</taxon>
        <taxon>Pezizomycotina</taxon>
        <taxon>Eurotiomycetes</taxon>
        <taxon>Chaetothyriomycetidae</taxon>
        <taxon>Chaetothyriales</taxon>
        <taxon>Trichomeriaceae</taxon>
        <taxon>Lithohypha</taxon>
    </lineage>
</organism>
<comment type="subcellular location">
    <subcellularLocation>
        <location evidence="1">Membrane</location>
        <topology evidence="1">Single-pass membrane protein</topology>
    </subcellularLocation>
</comment>
<dbReference type="AlphaFoldDB" id="A0AAN7SVI1"/>
<keyword evidence="8" id="KW-1185">Reference proteome</keyword>
<dbReference type="PANTHER" id="PTHR15549">
    <property type="entry name" value="PAIRED IMMUNOGLOBULIN-LIKE TYPE 2 RECEPTOR"/>
    <property type="match status" value="1"/>
</dbReference>
<gene>
    <name evidence="7" type="ORF">LTR05_006575</name>
</gene>
<comment type="caution">
    <text evidence="7">The sequence shown here is derived from an EMBL/GenBank/DDBJ whole genome shotgun (WGS) entry which is preliminary data.</text>
</comment>
<dbReference type="Proteomes" id="UP001309876">
    <property type="component" value="Unassembled WGS sequence"/>
</dbReference>
<sequence>MPIVPTSASASFPGCALSCTTLLQAEQICMPPNQPQAGQLVYDQCFCNSAFLTPFATTADGVCVTECAIPSDRLRLQSWFNNFCAQVSSGVDPTTLTATSSQAAATTVTTTSTATSGTVTVTPTSTSASSSSSSPDQNQSWIEGHWKWILMLVILAIGLALLAWLAVWLKRRHRRKLENLRATASGFSYDPEKRPANGIRRSATPDLWGPHQMMQATQGYGYASDEIVQAPKEDRHNRSHRGTEAVSRPEKDVIEIADIEKNAASLRPSNKRARPSELEVNARMIGAADRRSKSRTKNRRQSQKRTVKEVEAGFEQRLSGTRSETSPVIPHKT</sequence>